<evidence type="ECO:0000313" key="2">
    <source>
        <dbReference type="EMBL" id="OGI61642.1"/>
    </source>
</evidence>
<sequence length="414" mass="45409">MVGSQQVNRGRAIEHRFGFGAGTRFIVGIAVAGFSAAGWGAEWSVQPAVGVSVGRESNPLLTTATHESSTVTWVTPSMRIQGRTELSEIDLGLVLTYKDYSTDQVEDADQQILSLNSFTQTSERTRLGLVGEFRRDNLRETVNTGTSASSGGDADVGLQQANVTRDRRNLRPTWTQALSEKNSVQFAYEITHVGFDNAASTGLVDFTDQNLALGFSHSINPRDSFTIGTNVSRYRASAIDNATDTTRLLVGFARAFSETSRGSISVGASKTKEDIAGTVNHASGFVLEATAKEISETMELDGTISHDVSPSGSGRSIQSDQLRMRLLRSISPTLRFALRATLLRNKVLEGSDASVDRRYYEVEPALEYQWTSQWSMRTGFAYRYQKFDADPNSANSNVVFVGVAYNWQRLFFGR</sequence>
<feature type="region of interest" description="Disordered" evidence="1">
    <location>
        <begin position="141"/>
        <end position="161"/>
    </location>
</feature>
<protein>
    <recommendedName>
        <fullName evidence="4">Outer membrane beta-barrel protein</fullName>
    </recommendedName>
</protein>
<reference evidence="2 3" key="1">
    <citation type="journal article" date="2016" name="Nat. Commun.">
        <title>Thousands of microbial genomes shed light on interconnected biogeochemical processes in an aquifer system.</title>
        <authorList>
            <person name="Anantharaman K."/>
            <person name="Brown C.T."/>
            <person name="Hug L.A."/>
            <person name="Sharon I."/>
            <person name="Castelle C.J."/>
            <person name="Probst A.J."/>
            <person name="Thomas B.C."/>
            <person name="Singh A."/>
            <person name="Wilkins M.J."/>
            <person name="Karaoz U."/>
            <person name="Brodie E.L."/>
            <person name="Williams K.H."/>
            <person name="Hubbard S.S."/>
            <person name="Banfield J.F."/>
        </authorList>
    </citation>
    <scope>NUCLEOTIDE SEQUENCE [LARGE SCALE GENOMIC DNA]</scope>
</reference>
<evidence type="ECO:0000256" key="1">
    <source>
        <dbReference type="SAM" id="MobiDB-lite"/>
    </source>
</evidence>
<evidence type="ECO:0000313" key="3">
    <source>
        <dbReference type="Proteomes" id="UP000179076"/>
    </source>
</evidence>
<evidence type="ECO:0008006" key="4">
    <source>
        <dbReference type="Google" id="ProtNLM"/>
    </source>
</evidence>
<gene>
    <name evidence="2" type="ORF">A2W18_15110</name>
</gene>
<comment type="caution">
    <text evidence="2">The sequence shown here is derived from an EMBL/GenBank/DDBJ whole genome shotgun (WGS) entry which is preliminary data.</text>
</comment>
<proteinExistence type="predicted"/>
<organism evidence="2 3">
    <name type="scientific">Candidatus Muproteobacteria bacterium RBG_16_60_9</name>
    <dbReference type="NCBI Taxonomy" id="1817755"/>
    <lineage>
        <taxon>Bacteria</taxon>
        <taxon>Pseudomonadati</taxon>
        <taxon>Pseudomonadota</taxon>
        <taxon>Candidatus Muproteobacteria</taxon>
    </lineage>
</organism>
<name>A0A1F6UWA9_9PROT</name>
<dbReference type="Proteomes" id="UP000179076">
    <property type="component" value="Unassembled WGS sequence"/>
</dbReference>
<dbReference type="SUPFAM" id="SSF56935">
    <property type="entry name" value="Porins"/>
    <property type="match status" value="1"/>
</dbReference>
<feature type="compositionally biased region" description="Polar residues" evidence="1">
    <location>
        <begin position="141"/>
        <end position="150"/>
    </location>
</feature>
<accession>A0A1F6UWA9</accession>
<dbReference type="EMBL" id="MFSP01000191">
    <property type="protein sequence ID" value="OGI61642.1"/>
    <property type="molecule type" value="Genomic_DNA"/>
</dbReference>
<dbReference type="AlphaFoldDB" id="A0A1F6UWA9"/>